<evidence type="ECO:0000313" key="6">
    <source>
        <dbReference type="Proteomes" id="UP000663874"/>
    </source>
</evidence>
<protein>
    <submittedName>
        <fullName evidence="5">Uncharacterized protein</fullName>
    </submittedName>
</protein>
<evidence type="ECO:0000256" key="3">
    <source>
        <dbReference type="ARBA" id="ARBA00023180"/>
    </source>
</evidence>
<name>A0A819PG17_9BILA</name>
<keyword evidence="3" id="KW-0325">Glycoprotein</keyword>
<comment type="caution">
    <text evidence="5">The sequence shown here is derived from an EMBL/GenBank/DDBJ whole genome shotgun (WGS) entry which is preliminary data.</text>
</comment>
<gene>
    <name evidence="5" type="ORF">FNK824_LOCUS26645</name>
</gene>
<feature type="repeat" description="NHL" evidence="4">
    <location>
        <begin position="232"/>
        <end position="269"/>
    </location>
</feature>
<keyword evidence="1" id="KW-0732">Signal</keyword>
<keyword evidence="2" id="KW-0677">Repeat</keyword>
<dbReference type="InterPro" id="IPR001258">
    <property type="entry name" value="NHL_repeat"/>
</dbReference>
<dbReference type="PROSITE" id="PS51125">
    <property type="entry name" value="NHL"/>
    <property type="match status" value="1"/>
</dbReference>
<reference evidence="5" key="1">
    <citation type="submission" date="2021-02" db="EMBL/GenBank/DDBJ databases">
        <authorList>
            <person name="Nowell W R."/>
        </authorList>
    </citation>
    <scope>NUCLEOTIDE SEQUENCE</scope>
</reference>
<dbReference type="InterPro" id="IPR011042">
    <property type="entry name" value="6-blade_b-propeller_TolB-like"/>
</dbReference>
<dbReference type="SUPFAM" id="SSF101898">
    <property type="entry name" value="NHL repeat"/>
    <property type="match status" value="1"/>
</dbReference>
<dbReference type="PANTHER" id="PTHR10680">
    <property type="entry name" value="PEPTIDYL-GLYCINE ALPHA-AMIDATING MONOOXYGENASE"/>
    <property type="match status" value="1"/>
</dbReference>
<evidence type="ECO:0000256" key="2">
    <source>
        <dbReference type="ARBA" id="ARBA00022737"/>
    </source>
</evidence>
<organism evidence="5 6">
    <name type="scientific">Rotaria sordida</name>
    <dbReference type="NCBI Taxonomy" id="392033"/>
    <lineage>
        <taxon>Eukaryota</taxon>
        <taxon>Metazoa</taxon>
        <taxon>Spiralia</taxon>
        <taxon>Gnathifera</taxon>
        <taxon>Rotifera</taxon>
        <taxon>Eurotatoria</taxon>
        <taxon>Bdelloidea</taxon>
        <taxon>Philodinida</taxon>
        <taxon>Philodinidae</taxon>
        <taxon>Rotaria</taxon>
    </lineage>
</organism>
<evidence type="ECO:0000256" key="4">
    <source>
        <dbReference type="PROSITE-ProRule" id="PRU00504"/>
    </source>
</evidence>
<proteinExistence type="predicted"/>
<dbReference type="CDD" id="cd05819">
    <property type="entry name" value="NHL"/>
    <property type="match status" value="1"/>
</dbReference>
<dbReference type="Gene3D" id="2.40.10.500">
    <property type="match status" value="1"/>
</dbReference>
<dbReference type="AlphaFoldDB" id="A0A819PG17"/>
<evidence type="ECO:0000256" key="1">
    <source>
        <dbReference type="ARBA" id="ARBA00022729"/>
    </source>
</evidence>
<accession>A0A819PG17</accession>
<dbReference type="EMBL" id="CAJOBE010006662">
    <property type="protein sequence ID" value="CAF4013526.1"/>
    <property type="molecule type" value="Genomic_DNA"/>
</dbReference>
<dbReference type="Pfam" id="PF01436">
    <property type="entry name" value="NHL"/>
    <property type="match status" value="2"/>
</dbReference>
<sequence>MDMATIAMCPAKAPMTTTSSPKLDDGICLSATWNRTGVIVAGLKGYGSALDRLKSPTGIFLDNNDVLYIADSVNHRVVKWMPGASSGQVVAGGNENGKNANQFNYLSSIVVDKNGTMFICDRENDRVQQWFANDSQGQTIIQNFSCWGVAMDKDESLYVSHFREHYVLKWPTNQVVAGGNGEGKNLDQLGYPSQIFVDQDHSVFVADSQNDRIIKWSIGAKEGIVVAGGNGIGDDANQFSRPAAVIVDDMGTVYVADNWNNRIVRWPKGATSGTVIVGGKNASDEMTKLSTPEHLTFDRHGNLYVADTGYHRILNDNSTCTFNSGSSSLQPSILTQAQSLRNQARQYQLEAKAASELSQVEYRFGCKSQAKVFIH</sequence>
<dbReference type="PANTHER" id="PTHR10680:SF14">
    <property type="entry name" value="PEPTIDYL-GLYCINE ALPHA-AMIDATING MONOOXYGENASE"/>
    <property type="match status" value="1"/>
</dbReference>
<evidence type="ECO:0000313" key="5">
    <source>
        <dbReference type="EMBL" id="CAF4013526.1"/>
    </source>
</evidence>
<dbReference type="Gene3D" id="2.120.10.30">
    <property type="entry name" value="TolB, C-terminal domain"/>
    <property type="match status" value="1"/>
</dbReference>
<dbReference type="Proteomes" id="UP000663874">
    <property type="component" value="Unassembled WGS sequence"/>
</dbReference>